<feature type="region of interest" description="Disordered" evidence="1">
    <location>
        <begin position="65"/>
        <end position="92"/>
    </location>
</feature>
<accession>A0AAW1GYD2</accession>
<reference evidence="2" key="1">
    <citation type="submission" date="2024-03" db="EMBL/GenBank/DDBJ databases">
        <title>WGS assembly of Saponaria officinalis var. Norfolk2.</title>
        <authorList>
            <person name="Jenkins J."/>
            <person name="Shu S."/>
            <person name="Grimwood J."/>
            <person name="Barry K."/>
            <person name="Goodstein D."/>
            <person name="Schmutz J."/>
            <person name="Leebens-Mack J."/>
            <person name="Osbourn A."/>
        </authorList>
    </citation>
    <scope>NUCLEOTIDE SEQUENCE [LARGE SCALE GENOMIC DNA]</scope>
    <source>
        <strain evidence="2">JIC</strain>
    </source>
</reference>
<proteinExistence type="predicted"/>
<protein>
    <recommendedName>
        <fullName evidence="4">NAB domain-containing protein</fullName>
    </recommendedName>
</protein>
<dbReference type="Proteomes" id="UP001443914">
    <property type="component" value="Unassembled WGS sequence"/>
</dbReference>
<evidence type="ECO:0008006" key="4">
    <source>
        <dbReference type="Google" id="ProtNLM"/>
    </source>
</evidence>
<comment type="caution">
    <text evidence="2">The sequence shown here is derived from an EMBL/GenBank/DDBJ whole genome shotgun (WGS) entry which is preliminary data.</text>
</comment>
<evidence type="ECO:0000313" key="3">
    <source>
        <dbReference type="Proteomes" id="UP001443914"/>
    </source>
</evidence>
<gene>
    <name evidence="2" type="ORF">RND81_13G158400</name>
</gene>
<organism evidence="2 3">
    <name type="scientific">Saponaria officinalis</name>
    <name type="common">Common soapwort</name>
    <name type="synonym">Lychnis saponaria</name>
    <dbReference type="NCBI Taxonomy" id="3572"/>
    <lineage>
        <taxon>Eukaryota</taxon>
        <taxon>Viridiplantae</taxon>
        <taxon>Streptophyta</taxon>
        <taxon>Embryophyta</taxon>
        <taxon>Tracheophyta</taxon>
        <taxon>Spermatophyta</taxon>
        <taxon>Magnoliopsida</taxon>
        <taxon>eudicotyledons</taxon>
        <taxon>Gunneridae</taxon>
        <taxon>Pentapetalae</taxon>
        <taxon>Caryophyllales</taxon>
        <taxon>Caryophyllaceae</taxon>
        <taxon>Caryophylleae</taxon>
        <taxon>Saponaria</taxon>
    </lineage>
</organism>
<keyword evidence="3" id="KW-1185">Reference proteome</keyword>
<evidence type="ECO:0000313" key="2">
    <source>
        <dbReference type="EMBL" id="KAK9669841.1"/>
    </source>
</evidence>
<sequence>MKAIMNLLEENDFSMQQKKQAITQIVNELCISYTSLAQDYDLLKSSTSEHALNSESLLLNKLDDTKSGERWDGSEPESTVEDAETENEGDTTSDKLEHMKIAADNLTAEEENVLCKGMFNRMLKYSKVVEESAGIQIELIRKNSEKREMIIGLQDQVVSLMAQRDALLRKLSYFERNFRATSPKRRTRVKFFGCS</sequence>
<evidence type="ECO:0000256" key="1">
    <source>
        <dbReference type="SAM" id="MobiDB-lite"/>
    </source>
</evidence>
<name>A0AAW1GYD2_SAPOF</name>
<dbReference type="EMBL" id="JBDFQZ010000013">
    <property type="protein sequence ID" value="KAK9669841.1"/>
    <property type="molecule type" value="Genomic_DNA"/>
</dbReference>
<dbReference type="AlphaFoldDB" id="A0AAW1GYD2"/>
<feature type="compositionally biased region" description="Acidic residues" evidence="1">
    <location>
        <begin position="74"/>
        <end position="91"/>
    </location>
</feature>